<dbReference type="EMBL" id="CAMKVN010000673">
    <property type="protein sequence ID" value="CAI2170223.1"/>
    <property type="molecule type" value="Genomic_DNA"/>
</dbReference>
<evidence type="ECO:0000313" key="2">
    <source>
        <dbReference type="Proteomes" id="UP001153678"/>
    </source>
</evidence>
<gene>
    <name evidence="1" type="ORF">FWILDA_LOCUS4474</name>
</gene>
<accession>A0A9W4WLE0</accession>
<keyword evidence="2" id="KW-1185">Reference proteome</keyword>
<dbReference type="OrthoDB" id="2438430at2759"/>
<sequence length="102" mass="11983">MNAFTNISTLTYLQIYYGENIHVIDNKYQSHISKIAEFIYDLNSRTKVMRIGYNLLRQDKYVVFVSTRAIMARELVEKTLKLSKTDNSPVKAYAYYGDIDRK</sequence>
<comment type="caution">
    <text evidence="1">The sequence shown here is derived from an EMBL/GenBank/DDBJ whole genome shotgun (WGS) entry which is preliminary data.</text>
</comment>
<proteinExistence type="predicted"/>
<dbReference type="Proteomes" id="UP001153678">
    <property type="component" value="Unassembled WGS sequence"/>
</dbReference>
<dbReference type="AlphaFoldDB" id="A0A9W4WLE0"/>
<name>A0A9W4WLE0_9GLOM</name>
<evidence type="ECO:0000313" key="1">
    <source>
        <dbReference type="EMBL" id="CAI2170223.1"/>
    </source>
</evidence>
<protein>
    <submittedName>
        <fullName evidence="1">2813_t:CDS:1</fullName>
    </submittedName>
</protein>
<organism evidence="1 2">
    <name type="scientific">Funneliformis geosporum</name>
    <dbReference type="NCBI Taxonomy" id="1117311"/>
    <lineage>
        <taxon>Eukaryota</taxon>
        <taxon>Fungi</taxon>
        <taxon>Fungi incertae sedis</taxon>
        <taxon>Mucoromycota</taxon>
        <taxon>Glomeromycotina</taxon>
        <taxon>Glomeromycetes</taxon>
        <taxon>Glomerales</taxon>
        <taxon>Glomeraceae</taxon>
        <taxon>Funneliformis</taxon>
    </lineage>
</organism>
<reference evidence="1" key="1">
    <citation type="submission" date="2022-08" db="EMBL/GenBank/DDBJ databases">
        <authorList>
            <person name="Kallberg Y."/>
            <person name="Tangrot J."/>
            <person name="Rosling A."/>
        </authorList>
    </citation>
    <scope>NUCLEOTIDE SEQUENCE</scope>
    <source>
        <strain evidence="1">Wild A</strain>
    </source>
</reference>